<protein>
    <submittedName>
        <fullName evidence="1">Uncharacterized protein</fullName>
    </submittedName>
</protein>
<dbReference type="EMBL" id="MLJW01000755">
    <property type="protein sequence ID" value="OIQ82903.1"/>
    <property type="molecule type" value="Genomic_DNA"/>
</dbReference>
<name>A0A1J5QSP9_9ZZZZ</name>
<reference evidence="1" key="1">
    <citation type="submission" date="2016-10" db="EMBL/GenBank/DDBJ databases">
        <title>Sequence of Gallionella enrichment culture.</title>
        <authorList>
            <person name="Poehlein A."/>
            <person name="Muehling M."/>
            <person name="Daniel R."/>
        </authorList>
    </citation>
    <scope>NUCLEOTIDE SEQUENCE</scope>
</reference>
<sequence>MGQLDASIVVLTYRPLGVEFGTSLAAVQWVSLS</sequence>
<organism evidence="1">
    <name type="scientific">mine drainage metagenome</name>
    <dbReference type="NCBI Taxonomy" id="410659"/>
    <lineage>
        <taxon>unclassified sequences</taxon>
        <taxon>metagenomes</taxon>
        <taxon>ecological metagenomes</taxon>
    </lineage>
</organism>
<dbReference type="AlphaFoldDB" id="A0A1J5QSP9"/>
<accession>A0A1J5QSP9</accession>
<proteinExistence type="predicted"/>
<gene>
    <name evidence="1" type="ORF">GALL_353020</name>
</gene>
<comment type="caution">
    <text evidence="1">The sequence shown here is derived from an EMBL/GenBank/DDBJ whole genome shotgun (WGS) entry which is preliminary data.</text>
</comment>
<evidence type="ECO:0000313" key="1">
    <source>
        <dbReference type="EMBL" id="OIQ82903.1"/>
    </source>
</evidence>